<evidence type="ECO:0000313" key="14">
    <source>
        <dbReference type="Proteomes" id="UP000816034"/>
    </source>
</evidence>
<comment type="caution">
    <text evidence="13">The sequence shown here is derived from an EMBL/GenBank/DDBJ whole genome shotgun (WGS) entry which is preliminary data.</text>
</comment>
<feature type="region of interest" description="Disordered" evidence="11">
    <location>
        <begin position="1"/>
        <end position="42"/>
    </location>
</feature>
<dbReference type="SMART" id="SM00220">
    <property type="entry name" value="S_TKc"/>
    <property type="match status" value="1"/>
</dbReference>
<dbReference type="PANTHER" id="PTHR48013">
    <property type="entry name" value="DUAL SPECIFICITY MITOGEN-ACTIVATED PROTEIN KINASE KINASE 5-RELATED"/>
    <property type="match status" value="1"/>
</dbReference>
<reference evidence="13 14" key="1">
    <citation type="journal article" date="2018" name="BMC Genomics">
        <title>The genome of Naegleria lovaniensis, the basis for a comparative approach to unravel pathogenicity factors of the human pathogenic amoeba N. fowleri.</title>
        <authorList>
            <person name="Liechti N."/>
            <person name="Schurch N."/>
            <person name="Bruggmann R."/>
            <person name="Wittwer M."/>
        </authorList>
    </citation>
    <scope>NUCLEOTIDE SEQUENCE [LARGE SCALE GENOMIC DNA]</scope>
    <source>
        <strain evidence="13 14">ATCC 30569</strain>
    </source>
</reference>
<dbReference type="GO" id="GO:0004708">
    <property type="term" value="F:MAP kinase kinase activity"/>
    <property type="evidence" value="ECO:0007669"/>
    <property type="project" value="UniProtKB-EC"/>
</dbReference>
<dbReference type="InterPro" id="IPR000719">
    <property type="entry name" value="Prot_kinase_dom"/>
</dbReference>
<proteinExistence type="inferred from homology"/>
<keyword evidence="4 10" id="KW-0067">ATP-binding</keyword>
<dbReference type="Gene3D" id="1.10.510.10">
    <property type="entry name" value="Transferase(Phosphotransferase) domain 1"/>
    <property type="match status" value="1"/>
</dbReference>
<dbReference type="InterPro" id="IPR008271">
    <property type="entry name" value="Ser/Thr_kinase_AS"/>
</dbReference>
<comment type="catalytic activity">
    <reaction evidence="8">
        <text>L-threonyl-[protein] + ATP = O-phospho-L-threonyl-[protein] + ADP + H(+)</text>
        <dbReference type="Rhea" id="RHEA:46608"/>
        <dbReference type="Rhea" id="RHEA-COMP:11060"/>
        <dbReference type="Rhea" id="RHEA-COMP:11605"/>
        <dbReference type="ChEBI" id="CHEBI:15378"/>
        <dbReference type="ChEBI" id="CHEBI:30013"/>
        <dbReference type="ChEBI" id="CHEBI:30616"/>
        <dbReference type="ChEBI" id="CHEBI:61977"/>
        <dbReference type="ChEBI" id="CHEBI:456216"/>
        <dbReference type="EC" id="2.7.12.2"/>
    </reaction>
</comment>
<comment type="catalytic activity">
    <reaction evidence="7">
        <text>L-seryl-[protein] + ATP = O-phospho-L-seryl-[protein] + ADP + H(+)</text>
        <dbReference type="Rhea" id="RHEA:17989"/>
        <dbReference type="Rhea" id="RHEA-COMP:9863"/>
        <dbReference type="Rhea" id="RHEA-COMP:11604"/>
        <dbReference type="ChEBI" id="CHEBI:15378"/>
        <dbReference type="ChEBI" id="CHEBI:29999"/>
        <dbReference type="ChEBI" id="CHEBI:30616"/>
        <dbReference type="ChEBI" id="CHEBI:83421"/>
        <dbReference type="ChEBI" id="CHEBI:456216"/>
        <dbReference type="EC" id="2.7.12.2"/>
    </reaction>
</comment>
<evidence type="ECO:0000256" key="3">
    <source>
        <dbReference type="ARBA" id="ARBA00022777"/>
    </source>
</evidence>
<dbReference type="RefSeq" id="XP_044554538.1">
    <property type="nucleotide sequence ID" value="XM_044687017.1"/>
</dbReference>
<sequence length="532" mass="60836">MIPPSSLSSSTNNNTHRHSLSSLQQQQPTTDDRESYSKTNRQSGGFTKIVRDCVLNNFTSDDVMVDETPPPSTSQNHQQFLESTQPHPLFQRPVNLSIFTDPWKVDEEVDSTTTFKTDSTITKQLLGNRLVYSIGENGIENVIVNDMTVNNDHQDDTSNVLKLKKKEISVFDLDLTSMQDVGKGAFGSVSIVRTITPPFSFYAIKRIPFKLSDEKNIWREFHAIYSSQSDFLVKLYECFFRDNFFNLVMEFMNVGNFSKLIELMNTQKFFLIKTIAEKPSLFPPNSSIANSDYPTTAEVFKNVDVLKSICGRIIKNPAKYVQRFAAGNIFTEMECSIMIRKVLEGLRYLRKKHIIHRDIKPSNILVNSKGEVKITDFGLANVKTTSGGHISFMSDYYTICGTTVYLSPERLLEQPYSYDCDLWSCTVVLVELFTGKKPSVTFPFKWNTFSDFDNFVTCHLNELRKHSASQVMLDFVGCCLKVDRKQRPSYDDVLKHPFITGYALTLTEEQQNNFILHSLNEYILPFIQGSRQ</sequence>
<dbReference type="EMBL" id="PYSW02000004">
    <property type="protein sequence ID" value="KAG2392644.1"/>
    <property type="molecule type" value="Genomic_DNA"/>
</dbReference>
<evidence type="ECO:0000256" key="6">
    <source>
        <dbReference type="ARBA" id="ARBA00038999"/>
    </source>
</evidence>
<dbReference type="GeneID" id="68103823"/>
<dbReference type="PANTHER" id="PTHR48013:SF9">
    <property type="entry name" value="DUAL SPECIFICITY MITOGEN-ACTIVATED PROTEIN KINASE KINASE 5"/>
    <property type="match status" value="1"/>
</dbReference>
<dbReference type="Gene3D" id="3.30.200.20">
    <property type="entry name" value="Phosphorylase Kinase, domain 1"/>
    <property type="match status" value="1"/>
</dbReference>
<evidence type="ECO:0000259" key="12">
    <source>
        <dbReference type="PROSITE" id="PS50011"/>
    </source>
</evidence>
<evidence type="ECO:0000313" key="13">
    <source>
        <dbReference type="EMBL" id="KAG2392644.1"/>
    </source>
</evidence>
<evidence type="ECO:0000256" key="1">
    <source>
        <dbReference type="ARBA" id="ARBA00022679"/>
    </source>
</evidence>
<evidence type="ECO:0000256" key="8">
    <source>
        <dbReference type="ARBA" id="ARBA00049299"/>
    </source>
</evidence>
<comment type="similarity">
    <text evidence="5">Belongs to the protein kinase superfamily. STE Ser/Thr protein kinase family. MAP kinase kinase subfamily.</text>
</comment>
<comment type="catalytic activity">
    <reaction evidence="9">
        <text>L-tyrosyl-[protein] + ATP = O-phospho-L-tyrosyl-[protein] + ADP + H(+)</text>
        <dbReference type="Rhea" id="RHEA:10596"/>
        <dbReference type="Rhea" id="RHEA-COMP:10136"/>
        <dbReference type="Rhea" id="RHEA-COMP:20101"/>
        <dbReference type="ChEBI" id="CHEBI:15378"/>
        <dbReference type="ChEBI" id="CHEBI:30616"/>
        <dbReference type="ChEBI" id="CHEBI:46858"/>
        <dbReference type="ChEBI" id="CHEBI:61978"/>
        <dbReference type="ChEBI" id="CHEBI:456216"/>
        <dbReference type="EC" id="2.7.12.2"/>
    </reaction>
</comment>
<dbReference type="InterPro" id="IPR011009">
    <property type="entry name" value="Kinase-like_dom_sf"/>
</dbReference>
<keyword evidence="14" id="KW-1185">Reference proteome</keyword>
<feature type="domain" description="Protein kinase" evidence="12">
    <location>
        <begin position="175"/>
        <end position="499"/>
    </location>
</feature>
<keyword evidence="2 10" id="KW-0547">Nucleotide-binding</keyword>
<evidence type="ECO:0000256" key="10">
    <source>
        <dbReference type="PROSITE-ProRule" id="PRU10141"/>
    </source>
</evidence>
<name>A0AA88H2W0_NAELO</name>
<dbReference type="EC" id="2.7.12.2" evidence="6"/>
<evidence type="ECO:0000256" key="4">
    <source>
        <dbReference type="ARBA" id="ARBA00022840"/>
    </source>
</evidence>
<gene>
    <name evidence="13" type="ORF">C9374_011369</name>
</gene>
<dbReference type="Pfam" id="PF00069">
    <property type="entry name" value="Pkinase"/>
    <property type="match status" value="2"/>
</dbReference>
<dbReference type="SUPFAM" id="SSF56112">
    <property type="entry name" value="Protein kinase-like (PK-like)"/>
    <property type="match status" value="1"/>
</dbReference>
<dbReference type="PROSITE" id="PS00107">
    <property type="entry name" value="PROTEIN_KINASE_ATP"/>
    <property type="match status" value="1"/>
</dbReference>
<evidence type="ECO:0000256" key="9">
    <source>
        <dbReference type="ARBA" id="ARBA00051693"/>
    </source>
</evidence>
<evidence type="ECO:0000256" key="11">
    <source>
        <dbReference type="SAM" id="MobiDB-lite"/>
    </source>
</evidence>
<evidence type="ECO:0000256" key="2">
    <source>
        <dbReference type="ARBA" id="ARBA00022741"/>
    </source>
</evidence>
<feature type="compositionally biased region" description="Low complexity" evidence="11">
    <location>
        <begin position="1"/>
        <end position="27"/>
    </location>
</feature>
<accession>A0AA88H2W0</accession>
<protein>
    <recommendedName>
        <fullName evidence="6">mitogen-activated protein kinase kinase</fullName>
        <ecNumber evidence="6">2.7.12.2</ecNumber>
    </recommendedName>
</protein>
<evidence type="ECO:0000256" key="7">
    <source>
        <dbReference type="ARBA" id="ARBA00049014"/>
    </source>
</evidence>
<evidence type="ECO:0000256" key="5">
    <source>
        <dbReference type="ARBA" id="ARBA00038035"/>
    </source>
</evidence>
<dbReference type="PROSITE" id="PS50011">
    <property type="entry name" value="PROTEIN_KINASE_DOM"/>
    <property type="match status" value="1"/>
</dbReference>
<dbReference type="AlphaFoldDB" id="A0AA88H2W0"/>
<keyword evidence="1" id="KW-0808">Transferase</keyword>
<dbReference type="InterPro" id="IPR017441">
    <property type="entry name" value="Protein_kinase_ATP_BS"/>
</dbReference>
<dbReference type="Proteomes" id="UP000816034">
    <property type="component" value="Unassembled WGS sequence"/>
</dbReference>
<organism evidence="13 14">
    <name type="scientific">Naegleria lovaniensis</name>
    <name type="common">Amoeba</name>
    <dbReference type="NCBI Taxonomy" id="51637"/>
    <lineage>
        <taxon>Eukaryota</taxon>
        <taxon>Discoba</taxon>
        <taxon>Heterolobosea</taxon>
        <taxon>Tetramitia</taxon>
        <taxon>Eutetramitia</taxon>
        <taxon>Vahlkampfiidae</taxon>
        <taxon>Naegleria</taxon>
    </lineage>
</organism>
<feature type="binding site" evidence="10">
    <location>
        <position position="210"/>
    </location>
    <ligand>
        <name>ATP</name>
        <dbReference type="ChEBI" id="CHEBI:30616"/>
    </ligand>
</feature>
<keyword evidence="3" id="KW-0418">Kinase</keyword>
<dbReference type="PROSITE" id="PS00108">
    <property type="entry name" value="PROTEIN_KINASE_ST"/>
    <property type="match status" value="1"/>
</dbReference>
<dbReference type="GO" id="GO:0005524">
    <property type="term" value="F:ATP binding"/>
    <property type="evidence" value="ECO:0007669"/>
    <property type="project" value="UniProtKB-UniRule"/>
</dbReference>